<dbReference type="RefSeq" id="WP_073165651.1">
    <property type="nucleotide sequence ID" value="NZ_FQUW01000022.1"/>
</dbReference>
<dbReference type="GO" id="GO:0004853">
    <property type="term" value="F:uroporphyrinogen decarboxylase activity"/>
    <property type="evidence" value="ECO:0007669"/>
    <property type="project" value="InterPro"/>
</dbReference>
<gene>
    <name evidence="2" type="ORF">SAMN02745218_01922</name>
</gene>
<accession>A0A1M5AJW4</accession>
<protein>
    <submittedName>
        <fullName evidence="2">Uroporphyrinogen decarboxylase</fullName>
    </submittedName>
</protein>
<reference evidence="3" key="1">
    <citation type="submission" date="2016-11" db="EMBL/GenBank/DDBJ databases">
        <authorList>
            <person name="Varghese N."/>
            <person name="Submissions S."/>
        </authorList>
    </citation>
    <scope>NUCLEOTIDE SEQUENCE [LARGE SCALE GENOMIC DNA]</scope>
    <source>
        <strain evidence="3">DSM 11792</strain>
    </source>
</reference>
<dbReference type="Gene3D" id="3.20.20.210">
    <property type="match status" value="1"/>
</dbReference>
<dbReference type="GO" id="GO:0006779">
    <property type="term" value="P:porphyrin-containing compound biosynthetic process"/>
    <property type="evidence" value="ECO:0007669"/>
    <property type="project" value="InterPro"/>
</dbReference>
<dbReference type="InterPro" id="IPR038071">
    <property type="entry name" value="UROD/MetE-like_sf"/>
</dbReference>
<name>A0A1M5AJW4_9FIRM</name>
<evidence type="ECO:0000259" key="1">
    <source>
        <dbReference type="Pfam" id="PF01208"/>
    </source>
</evidence>
<organism evidence="2 3">
    <name type="scientific">Desulfofundulus australicus DSM 11792</name>
    <dbReference type="NCBI Taxonomy" id="1121425"/>
    <lineage>
        <taxon>Bacteria</taxon>
        <taxon>Bacillati</taxon>
        <taxon>Bacillota</taxon>
        <taxon>Clostridia</taxon>
        <taxon>Eubacteriales</taxon>
        <taxon>Peptococcaceae</taxon>
        <taxon>Desulfofundulus</taxon>
    </lineage>
</organism>
<dbReference type="SUPFAM" id="SSF51726">
    <property type="entry name" value="UROD/MetE-like"/>
    <property type="match status" value="1"/>
</dbReference>
<sequence>MEVFQRVKNRIPRGELWISGEIFKGLALEIKQESLITLNKILDADMCFFSYSSPLQNIPVGSGEMSLLIEKARASGLICGVTVDGPFERLVRDYGFMEVIKWFHRPGRLVELLKKNAALAAAELRAADNAGADLLILCDDIAYNRGLYFSPENFRSLLLPLYRELRNYIRDHKPVGFHSDGNIESVIDDLIDGGFSIFSLEPEAMDLGKICRRLPGDAFILSGIKAAWLMEPDPNNSKDSEIVAYISDLKQGCRLILASACGLYDLQSLERLKRIYRLVESC</sequence>
<dbReference type="Proteomes" id="UP000184196">
    <property type="component" value="Unassembled WGS sequence"/>
</dbReference>
<evidence type="ECO:0000313" key="3">
    <source>
        <dbReference type="Proteomes" id="UP000184196"/>
    </source>
</evidence>
<proteinExistence type="predicted"/>
<dbReference type="Pfam" id="PF01208">
    <property type="entry name" value="URO-D"/>
    <property type="match status" value="1"/>
</dbReference>
<evidence type="ECO:0000313" key="2">
    <source>
        <dbReference type="EMBL" id="SHF30551.1"/>
    </source>
</evidence>
<dbReference type="InterPro" id="IPR000257">
    <property type="entry name" value="Uroporphyrinogen_deCOase"/>
</dbReference>
<dbReference type="OrthoDB" id="5502042at2"/>
<dbReference type="InterPro" id="IPR052024">
    <property type="entry name" value="Methanogen_methyltrans"/>
</dbReference>
<dbReference type="PANTHER" id="PTHR47099">
    <property type="entry name" value="METHYLCOBAMIDE:COM METHYLTRANSFERASE MTBA"/>
    <property type="match status" value="1"/>
</dbReference>
<dbReference type="AlphaFoldDB" id="A0A1M5AJW4"/>
<dbReference type="EMBL" id="FQUW01000022">
    <property type="protein sequence ID" value="SHF30551.1"/>
    <property type="molecule type" value="Genomic_DNA"/>
</dbReference>
<keyword evidence="3" id="KW-1185">Reference proteome</keyword>
<dbReference type="PANTHER" id="PTHR47099:SF1">
    <property type="entry name" value="METHYLCOBAMIDE:COM METHYLTRANSFERASE MTBA"/>
    <property type="match status" value="1"/>
</dbReference>
<feature type="domain" description="Uroporphyrinogen decarboxylase (URO-D)" evidence="1">
    <location>
        <begin position="83"/>
        <end position="280"/>
    </location>
</feature>